<evidence type="ECO:0000256" key="3">
    <source>
        <dbReference type="ARBA" id="ARBA00022729"/>
    </source>
</evidence>
<dbReference type="InterPro" id="IPR001638">
    <property type="entry name" value="Solute-binding_3/MltF_N"/>
</dbReference>
<organism evidence="5 6">
    <name type="scientific">Rhodoplanes roseus</name>
    <dbReference type="NCBI Taxonomy" id="29409"/>
    <lineage>
        <taxon>Bacteria</taxon>
        <taxon>Pseudomonadati</taxon>
        <taxon>Pseudomonadota</taxon>
        <taxon>Alphaproteobacteria</taxon>
        <taxon>Hyphomicrobiales</taxon>
        <taxon>Nitrobacteraceae</taxon>
        <taxon>Rhodoplanes</taxon>
    </lineage>
</organism>
<dbReference type="Pfam" id="PF13379">
    <property type="entry name" value="NMT1_2"/>
    <property type="match status" value="1"/>
</dbReference>
<evidence type="ECO:0000256" key="1">
    <source>
        <dbReference type="ARBA" id="ARBA00004418"/>
    </source>
</evidence>
<protein>
    <recommendedName>
        <fullName evidence="4">Solute-binding protein family 3/N-terminal domain-containing protein</fullName>
    </recommendedName>
</protein>
<dbReference type="EMBL" id="NPEX01000008">
    <property type="protein sequence ID" value="RAI45756.1"/>
    <property type="molecule type" value="Genomic_DNA"/>
</dbReference>
<dbReference type="Gene3D" id="3.40.190.10">
    <property type="entry name" value="Periplasmic binding protein-like II"/>
    <property type="match status" value="3"/>
</dbReference>
<evidence type="ECO:0000256" key="2">
    <source>
        <dbReference type="ARBA" id="ARBA00010742"/>
    </source>
</evidence>
<evidence type="ECO:0000259" key="4">
    <source>
        <dbReference type="SMART" id="SM00062"/>
    </source>
</evidence>
<accession>A0A327L5Z4</accession>
<comment type="caution">
    <text evidence="5">The sequence shown here is derived from an EMBL/GenBank/DDBJ whole genome shotgun (WGS) entry which is preliminary data.</text>
</comment>
<evidence type="ECO:0000313" key="6">
    <source>
        <dbReference type="Proteomes" id="UP000249130"/>
    </source>
</evidence>
<dbReference type="OrthoDB" id="7467011at2"/>
<evidence type="ECO:0000313" key="5">
    <source>
        <dbReference type="EMBL" id="RAI45756.1"/>
    </source>
</evidence>
<keyword evidence="3" id="KW-0732">Signal</keyword>
<dbReference type="SUPFAM" id="SSF53850">
    <property type="entry name" value="Periplasmic binding protein-like II"/>
    <property type="match status" value="1"/>
</dbReference>
<comment type="subcellular location">
    <subcellularLocation>
        <location evidence="1">Periplasm</location>
    </subcellularLocation>
</comment>
<dbReference type="PANTHER" id="PTHR30024:SF47">
    <property type="entry name" value="TAURINE-BINDING PERIPLASMIC PROTEIN"/>
    <property type="match status" value="1"/>
</dbReference>
<feature type="domain" description="Solute-binding protein family 3/N-terminal" evidence="4">
    <location>
        <begin position="54"/>
        <end position="269"/>
    </location>
</feature>
<sequence>MAGPGRHQEPPMPRRPKLDRRALSTFIYQAAAVALALLLAGPGANAESAPTPTTLRISTFKGQPHMASSYMLAKVAPPNVKIEIVEVATSSEAMDALLTGNIDAAYLGLVTSVLAVAQGRPVAVIAGVSSKGARIVARKGSGIASVKDLKGKTVAVSKAGQTDIMFRELLDKAGLVAGKDVDFLLLPTNAHLEALASGRIDVAATTEPHGSIMLSMGLGTDIAPDLYDTSTGQVGIVLAVARSLIDKDPAKVQLIADLHARATAWVDSHPDEVAAELAKMLRQKEDVVRLAMQNSALSIVIDDAFRQQTATLIDQLIKIKYLDRTVEVDKVFDLRFLDKARAAAGAK</sequence>
<dbReference type="SMART" id="SM00062">
    <property type="entry name" value="PBPb"/>
    <property type="match status" value="1"/>
</dbReference>
<dbReference type="PANTHER" id="PTHR30024">
    <property type="entry name" value="ALIPHATIC SULFONATES-BINDING PROTEIN-RELATED"/>
    <property type="match status" value="1"/>
</dbReference>
<reference evidence="5 6" key="1">
    <citation type="submission" date="2017-07" db="EMBL/GenBank/DDBJ databases">
        <title>Draft Genome Sequences of Select Purple Nonsulfur Bacteria.</title>
        <authorList>
            <person name="Lasarre B."/>
            <person name="Mckinlay J.B."/>
        </authorList>
    </citation>
    <scope>NUCLEOTIDE SEQUENCE [LARGE SCALE GENOMIC DNA]</scope>
    <source>
        <strain evidence="5 6">DSM 5909</strain>
    </source>
</reference>
<keyword evidence="6" id="KW-1185">Reference proteome</keyword>
<gene>
    <name evidence="5" type="ORF">CH341_02300</name>
</gene>
<dbReference type="Proteomes" id="UP000249130">
    <property type="component" value="Unassembled WGS sequence"/>
</dbReference>
<dbReference type="GO" id="GO:0042597">
    <property type="term" value="C:periplasmic space"/>
    <property type="evidence" value="ECO:0007669"/>
    <property type="project" value="UniProtKB-SubCell"/>
</dbReference>
<name>A0A327L5Z4_9BRAD</name>
<comment type="similarity">
    <text evidence="2">Belongs to the bacterial solute-binding protein SsuA/TauA family.</text>
</comment>
<proteinExistence type="inferred from homology"/>
<dbReference type="AlphaFoldDB" id="A0A327L5Z4"/>